<dbReference type="AlphaFoldDB" id="A0A7S3QJI5"/>
<evidence type="ECO:0000256" key="1">
    <source>
        <dbReference type="SAM" id="MobiDB-lite"/>
    </source>
</evidence>
<dbReference type="PANTHER" id="PTHR39290:SF6">
    <property type="entry name" value="S-ADENOSYL-L-METHIONINE-DEPENDENT METHYLTRANSFERASES SUPERFAMILY PROTEIN"/>
    <property type="match status" value="1"/>
</dbReference>
<evidence type="ECO:0000313" key="2">
    <source>
        <dbReference type="EMBL" id="CAE0478924.1"/>
    </source>
</evidence>
<protein>
    <submittedName>
        <fullName evidence="2">Uncharacterized protein</fullName>
    </submittedName>
</protein>
<dbReference type="EMBL" id="HBIO01031037">
    <property type="protein sequence ID" value="CAE0478924.1"/>
    <property type="molecule type" value="Transcribed_RNA"/>
</dbReference>
<organism evidence="2">
    <name type="scientific">Chaetoceros debilis</name>
    <dbReference type="NCBI Taxonomy" id="122233"/>
    <lineage>
        <taxon>Eukaryota</taxon>
        <taxon>Sar</taxon>
        <taxon>Stramenopiles</taxon>
        <taxon>Ochrophyta</taxon>
        <taxon>Bacillariophyta</taxon>
        <taxon>Coscinodiscophyceae</taxon>
        <taxon>Chaetocerotophycidae</taxon>
        <taxon>Chaetocerotales</taxon>
        <taxon>Chaetocerotaceae</taxon>
        <taxon>Chaetoceros</taxon>
    </lineage>
</organism>
<gene>
    <name evidence="2" type="ORF">CDEB00056_LOCUS23777</name>
</gene>
<sequence length="393" mass="44155">MGRLSPSLFRRNVNSTLNILVLCTASAITTVGAVNVGKSKNEESRTQPRSSNTRSPDNGVKYQQYSSHLQDPSLYAKPSLRQRLMNQVLQGRHNLPTPRILTPQDNLFQTRPMRKGLQQRQADERKLQGIQATLIQCARANDRPCVESNMQVVNELLYGKGVSMQAREEFLVKYGCTPYSKDILDRILALSFVKSSRNGNTHHRGIIDIGAGNGQWSRALSDRAKELFENENVGEHQKNHNQKQQRIVDIVAYDDGSEIPLNTKIYHDLTQPARDYFYDVENRGGVEAVGLLKNRGRVLLLVYPPPGPMALDVVKNYVRFPENDLVVFVGEGVGGANGNEELFNYFKEGSREVGEWALLECMDVPNVEGGGKGFEKVFIFKRLQKNVDHLNAS</sequence>
<name>A0A7S3QJI5_9STRA</name>
<feature type="compositionally biased region" description="Polar residues" evidence="1">
    <location>
        <begin position="47"/>
        <end position="61"/>
    </location>
</feature>
<reference evidence="2" key="1">
    <citation type="submission" date="2021-01" db="EMBL/GenBank/DDBJ databases">
        <authorList>
            <person name="Corre E."/>
            <person name="Pelletier E."/>
            <person name="Niang G."/>
            <person name="Scheremetjew M."/>
            <person name="Finn R."/>
            <person name="Kale V."/>
            <person name="Holt S."/>
            <person name="Cochrane G."/>
            <person name="Meng A."/>
            <person name="Brown T."/>
            <person name="Cohen L."/>
        </authorList>
    </citation>
    <scope>NUCLEOTIDE SEQUENCE</scope>
    <source>
        <strain evidence="2">MM31A-1</strain>
    </source>
</reference>
<dbReference type="PANTHER" id="PTHR39290">
    <property type="entry name" value="C3H1-TYPE DOMAIN-CONTAINING PROTEIN-RELATED"/>
    <property type="match status" value="1"/>
</dbReference>
<feature type="region of interest" description="Disordered" evidence="1">
    <location>
        <begin position="38"/>
        <end position="61"/>
    </location>
</feature>
<accession>A0A7S3QJI5</accession>
<proteinExistence type="predicted"/>